<dbReference type="AlphaFoldDB" id="A0A4U0UBU7"/>
<gene>
    <name evidence="1" type="ORF">B0A50_01084</name>
</gene>
<name>A0A4U0UBU7_9PEZI</name>
<protein>
    <submittedName>
        <fullName evidence="1">Uncharacterized protein</fullName>
    </submittedName>
</protein>
<accession>A0A4U0UBU7</accession>
<sequence>MQREEEEGRRGGKRRRRYVELRKLLSLAAGLKEATVTQGKPEVYVRLASQQASGPGFCPGPFTTGAVSDV</sequence>
<dbReference type="EMBL" id="NAJL01000004">
    <property type="protein sequence ID" value="TKA32858.1"/>
    <property type="molecule type" value="Genomic_DNA"/>
</dbReference>
<organism evidence="1 2">
    <name type="scientific">Salinomyces thailandicus</name>
    <dbReference type="NCBI Taxonomy" id="706561"/>
    <lineage>
        <taxon>Eukaryota</taxon>
        <taxon>Fungi</taxon>
        <taxon>Dikarya</taxon>
        <taxon>Ascomycota</taxon>
        <taxon>Pezizomycotina</taxon>
        <taxon>Dothideomycetes</taxon>
        <taxon>Dothideomycetidae</taxon>
        <taxon>Mycosphaerellales</taxon>
        <taxon>Teratosphaeriaceae</taxon>
        <taxon>Salinomyces</taxon>
    </lineage>
</organism>
<keyword evidence="2" id="KW-1185">Reference proteome</keyword>
<comment type="caution">
    <text evidence="1">The sequence shown here is derived from an EMBL/GenBank/DDBJ whole genome shotgun (WGS) entry which is preliminary data.</text>
</comment>
<proteinExistence type="predicted"/>
<evidence type="ECO:0000313" key="1">
    <source>
        <dbReference type="EMBL" id="TKA32858.1"/>
    </source>
</evidence>
<dbReference type="Proteomes" id="UP000308549">
    <property type="component" value="Unassembled WGS sequence"/>
</dbReference>
<evidence type="ECO:0000313" key="2">
    <source>
        <dbReference type="Proteomes" id="UP000308549"/>
    </source>
</evidence>
<reference evidence="1 2" key="1">
    <citation type="submission" date="2017-03" db="EMBL/GenBank/DDBJ databases">
        <title>Genomes of endolithic fungi from Antarctica.</title>
        <authorList>
            <person name="Coleine C."/>
            <person name="Masonjones S."/>
            <person name="Stajich J.E."/>
        </authorList>
    </citation>
    <scope>NUCLEOTIDE SEQUENCE [LARGE SCALE GENOMIC DNA]</scope>
    <source>
        <strain evidence="1 2">CCFEE 6315</strain>
    </source>
</reference>